<feature type="chain" id="PRO_5042181047" evidence="2">
    <location>
        <begin position="20"/>
        <end position="88"/>
    </location>
</feature>
<evidence type="ECO:0000256" key="2">
    <source>
        <dbReference type="SAM" id="SignalP"/>
    </source>
</evidence>
<reference evidence="3" key="1">
    <citation type="submission" date="2023-10" db="EMBL/GenBank/DDBJ databases">
        <authorList>
            <person name="Noh H."/>
        </authorList>
    </citation>
    <scope>NUCLEOTIDE SEQUENCE</scope>
    <source>
        <strain evidence="3">DUCC4014</strain>
    </source>
</reference>
<keyword evidence="1" id="KW-0472">Membrane</keyword>
<feature type="signal peptide" evidence="2">
    <location>
        <begin position="1"/>
        <end position="19"/>
    </location>
</feature>
<feature type="transmembrane region" description="Helical" evidence="1">
    <location>
        <begin position="43"/>
        <end position="65"/>
    </location>
</feature>
<evidence type="ECO:0000313" key="3">
    <source>
        <dbReference type="EMBL" id="WOO84318.1"/>
    </source>
</evidence>
<dbReference type="RefSeq" id="XP_062630344.1">
    <property type="nucleotide sequence ID" value="XM_062774360.1"/>
</dbReference>
<gene>
    <name evidence="3" type="ORF">LOC62_06G007837</name>
</gene>
<name>A0AAF0YCP9_9TREE</name>
<keyword evidence="4" id="KW-1185">Reference proteome</keyword>
<keyword evidence="2" id="KW-0732">Signal</keyword>
<protein>
    <submittedName>
        <fullName evidence="3">Uncharacterized protein</fullName>
    </submittedName>
</protein>
<sequence length="88" mass="10189">MTLVIGFWLIVVIVPIALTAVRKAKNKQPSRPWAWKVTLFFGVLIPIVLEGTRSGYILYFTIFFASNRKGEDEFINTITFGRMRRPRN</sequence>
<dbReference type="GeneID" id="87811008"/>
<dbReference type="Proteomes" id="UP000827549">
    <property type="component" value="Chromosome 6"/>
</dbReference>
<organism evidence="3 4">
    <name type="scientific">Vanrija pseudolonga</name>
    <dbReference type="NCBI Taxonomy" id="143232"/>
    <lineage>
        <taxon>Eukaryota</taxon>
        <taxon>Fungi</taxon>
        <taxon>Dikarya</taxon>
        <taxon>Basidiomycota</taxon>
        <taxon>Agaricomycotina</taxon>
        <taxon>Tremellomycetes</taxon>
        <taxon>Trichosporonales</taxon>
        <taxon>Trichosporonaceae</taxon>
        <taxon>Vanrija</taxon>
    </lineage>
</organism>
<keyword evidence="1" id="KW-1133">Transmembrane helix</keyword>
<evidence type="ECO:0000313" key="4">
    <source>
        <dbReference type="Proteomes" id="UP000827549"/>
    </source>
</evidence>
<dbReference type="AlphaFoldDB" id="A0AAF0YCP9"/>
<evidence type="ECO:0000256" key="1">
    <source>
        <dbReference type="SAM" id="Phobius"/>
    </source>
</evidence>
<dbReference type="EMBL" id="CP086719">
    <property type="protein sequence ID" value="WOO84318.1"/>
    <property type="molecule type" value="Genomic_DNA"/>
</dbReference>
<proteinExistence type="predicted"/>
<keyword evidence="1" id="KW-0812">Transmembrane</keyword>
<accession>A0AAF0YCP9</accession>